<dbReference type="PANTHER" id="PTHR30532">
    <property type="entry name" value="IRON III DICITRATE-BINDING PERIPLASMIC PROTEIN"/>
    <property type="match status" value="1"/>
</dbReference>
<evidence type="ECO:0000259" key="6">
    <source>
        <dbReference type="PROSITE" id="PS50983"/>
    </source>
</evidence>
<dbReference type="EMBL" id="BAABRI010000007">
    <property type="protein sequence ID" value="GAA5482270.1"/>
    <property type="molecule type" value="Genomic_DNA"/>
</dbReference>
<evidence type="ECO:0000256" key="5">
    <source>
        <dbReference type="ARBA" id="ARBA00022729"/>
    </source>
</evidence>
<comment type="caution">
    <text evidence="7">The sequence shown here is derived from an EMBL/GenBank/DDBJ whole genome shotgun (WGS) entry which is preliminary data.</text>
</comment>
<keyword evidence="5" id="KW-0732">Signal</keyword>
<dbReference type="PANTHER" id="PTHR30532:SF1">
    <property type="entry name" value="IRON(3+)-HYDROXAMATE-BINDING PROTEIN FHUD"/>
    <property type="match status" value="1"/>
</dbReference>
<evidence type="ECO:0000256" key="4">
    <source>
        <dbReference type="ARBA" id="ARBA00022496"/>
    </source>
</evidence>
<feature type="domain" description="Fe/B12 periplasmic-binding" evidence="6">
    <location>
        <begin position="59"/>
        <end position="368"/>
    </location>
</feature>
<evidence type="ECO:0000256" key="2">
    <source>
        <dbReference type="ARBA" id="ARBA00008814"/>
    </source>
</evidence>
<evidence type="ECO:0000313" key="8">
    <source>
        <dbReference type="Proteomes" id="UP001476282"/>
    </source>
</evidence>
<organism evidence="7 8">
    <name type="scientific">Haloferula sargassicola</name>
    <dbReference type="NCBI Taxonomy" id="490096"/>
    <lineage>
        <taxon>Bacteria</taxon>
        <taxon>Pseudomonadati</taxon>
        <taxon>Verrucomicrobiota</taxon>
        <taxon>Verrucomicrobiia</taxon>
        <taxon>Verrucomicrobiales</taxon>
        <taxon>Verrucomicrobiaceae</taxon>
        <taxon>Haloferula</taxon>
    </lineage>
</organism>
<keyword evidence="8" id="KW-1185">Reference proteome</keyword>
<keyword evidence="4" id="KW-0408">Iron</keyword>
<keyword evidence="4" id="KW-0410">Iron transport</keyword>
<dbReference type="InterPro" id="IPR051313">
    <property type="entry name" value="Bact_iron-sidero_bind"/>
</dbReference>
<gene>
    <name evidence="7" type="ORF">Hsar01_01488</name>
</gene>
<evidence type="ECO:0000256" key="1">
    <source>
        <dbReference type="ARBA" id="ARBA00004196"/>
    </source>
</evidence>
<reference evidence="7 8" key="1">
    <citation type="submission" date="2024-02" db="EMBL/GenBank/DDBJ databases">
        <title>Haloferula sargassicola NBRC 104335.</title>
        <authorList>
            <person name="Ichikawa N."/>
            <person name="Katano-Makiyama Y."/>
            <person name="Hidaka K."/>
        </authorList>
    </citation>
    <scope>NUCLEOTIDE SEQUENCE [LARGE SCALE GENOMIC DNA]</scope>
    <source>
        <strain evidence="7 8">NBRC 104335</strain>
    </source>
</reference>
<keyword evidence="3" id="KW-0813">Transport</keyword>
<protein>
    <recommendedName>
        <fullName evidence="6">Fe/B12 periplasmic-binding domain-containing protein</fullName>
    </recommendedName>
</protein>
<comment type="subcellular location">
    <subcellularLocation>
        <location evidence="1">Cell envelope</location>
    </subcellularLocation>
</comment>
<evidence type="ECO:0000256" key="3">
    <source>
        <dbReference type="ARBA" id="ARBA00022448"/>
    </source>
</evidence>
<comment type="similarity">
    <text evidence="2">Belongs to the bacterial solute-binding protein 8 family.</text>
</comment>
<dbReference type="Pfam" id="PF01497">
    <property type="entry name" value="Peripla_BP_2"/>
    <property type="match status" value="1"/>
</dbReference>
<dbReference type="Proteomes" id="UP001476282">
    <property type="component" value="Unassembled WGS sequence"/>
</dbReference>
<dbReference type="SUPFAM" id="SSF53807">
    <property type="entry name" value="Helical backbone' metal receptor"/>
    <property type="match status" value="1"/>
</dbReference>
<name>A0ABP9UL72_9BACT</name>
<dbReference type="PROSITE" id="PS50983">
    <property type="entry name" value="FE_B12_PBP"/>
    <property type="match status" value="1"/>
</dbReference>
<accession>A0ABP9UL72</accession>
<proteinExistence type="inferred from homology"/>
<sequence>MLAAVVAALVVVGILVLIRGGNDATIIGNDSETPVQAGGGYTVNLSPAGDVYFDRIPKRVVTMDANYNDMLVAVHQGEKMVATGYRDNFHDEYYERIDGLQTGYDPGSVAFLSAPGGGMFDKELLYALDADVHHIDPLQLAHTRGWSQADVDEITRNVAPFIANRYSRENSHPGNAPYTYYSLWQLSEKIAEVYQRPEAIRRLQQIGERMVSEIQAKLPAEDQRPRVGLVFYSRGKFVPYSLTHGGFGQAHYRDVGARDAFTGIEDRTYGASSGGPTGSPLDAEGLVSLDPDVLIMPFAIYPGNAHESYLQLLALKEDPLVGRVKAFENGRVYPGGTPLQGPVFYLFQLEMAAKQIYPEIFGEFRQDLAYPREEWLFDRDEVAGLLREDDK</sequence>
<evidence type="ECO:0000313" key="7">
    <source>
        <dbReference type="EMBL" id="GAA5482270.1"/>
    </source>
</evidence>
<dbReference type="InterPro" id="IPR002491">
    <property type="entry name" value="ABC_transptr_periplasmic_BD"/>
</dbReference>
<dbReference type="Gene3D" id="3.40.50.1980">
    <property type="entry name" value="Nitrogenase molybdenum iron protein domain"/>
    <property type="match status" value="2"/>
</dbReference>
<keyword evidence="4" id="KW-0406">Ion transport</keyword>